<evidence type="ECO:0000256" key="5">
    <source>
        <dbReference type="ARBA" id="ARBA00022824"/>
    </source>
</evidence>
<gene>
    <name evidence="13" type="ordered locus">Oter_3673</name>
</gene>
<feature type="region of interest" description="Disordered" evidence="10">
    <location>
        <begin position="559"/>
        <end position="593"/>
    </location>
</feature>
<dbReference type="Pfam" id="PF00041">
    <property type="entry name" value="fn3"/>
    <property type="match status" value="3"/>
</dbReference>
<dbReference type="HOGENOM" id="CLU_236826_0_0_0"/>
<feature type="domain" description="Fibronectin type-III" evidence="12">
    <location>
        <begin position="1835"/>
        <end position="1921"/>
    </location>
</feature>
<dbReference type="SUPFAM" id="SSF103647">
    <property type="entry name" value="TSP type-3 repeat"/>
    <property type="match status" value="1"/>
</dbReference>
<dbReference type="PANTHER" id="PTHR13460">
    <property type="match status" value="1"/>
</dbReference>
<evidence type="ECO:0000256" key="3">
    <source>
        <dbReference type="ARBA" id="ARBA00022692"/>
    </source>
</evidence>
<dbReference type="STRING" id="452637.Oter_3673"/>
<dbReference type="OrthoDB" id="9816589at2"/>
<dbReference type="InterPro" id="IPR036116">
    <property type="entry name" value="FN3_sf"/>
</dbReference>
<comment type="similarity">
    <text evidence="2">Belongs to the malectin family.</text>
</comment>
<keyword evidence="3" id="KW-0812">Transmembrane</keyword>
<dbReference type="Gene3D" id="4.10.1080.10">
    <property type="entry name" value="TSP type-3 repeat"/>
    <property type="match status" value="1"/>
</dbReference>
<feature type="region of interest" description="Disordered" evidence="10">
    <location>
        <begin position="1472"/>
        <end position="1491"/>
    </location>
</feature>
<keyword evidence="14" id="KW-1185">Reference proteome</keyword>
<feature type="compositionally biased region" description="Polar residues" evidence="10">
    <location>
        <begin position="1816"/>
        <end position="1829"/>
    </location>
</feature>
<dbReference type="Gene3D" id="2.60.40.10">
    <property type="entry name" value="Immunoglobulins"/>
    <property type="match status" value="6"/>
</dbReference>
<feature type="signal peptide" evidence="11">
    <location>
        <begin position="1"/>
        <end position="21"/>
    </location>
</feature>
<dbReference type="GO" id="GO:0005509">
    <property type="term" value="F:calcium ion binding"/>
    <property type="evidence" value="ECO:0007669"/>
    <property type="project" value="InterPro"/>
</dbReference>
<evidence type="ECO:0000256" key="9">
    <source>
        <dbReference type="ARBA" id="ARBA00023277"/>
    </source>
</evidence>
<feature type="region of interest" description="Disordered" evidence="10">
    <location>
        <begin position="1012"/>
        <end position="1036"/>
    </location>
</feature>
<feature type="domain" description="Fibronectin type-III" evidence="12">
    <location>
        <begin position="1927"/>
        <end position="2014"/>
    </location>
</feature>
<keyword evidence="8" id="KW-0325">Glycoprotein</keyword>
<feature type="chain" id="PRO_5002772202" evidence="11">
    <location>
        <begin position="22"/>
        <end position="2170"/>
    </location>
</feature>
<dbReference type="RefSeq" id="WP_012376479.1">
    <property type="nucleotide sequence ID" value="NC_010571.1"/>
</dbReference>
<keyword evidence="6" id="KW-1133">Transmembrane helix</keyword>
<dbReference type="eggNOG" id="COG2982">
    <property type="taxonomic scope" value="Bacteria"/>
</dbReference>
<dbReference type="GO" id="GO:0030246">
    <property type="term" value="F:carbohydrate binding"/>
    <property type="evidence" value="ECO:0007669"/>
    <property type="project" value="InterPro"/>
</dbReference>
<dbReference type="PANTHER" id="PTHR13460:SF0">
    <property type="entry name" value="MALECTIN"/>
    <property type="match status" value="1"/>
</dbReference>
<dbReference type="Proteomes" id="UP000007013">
    <property type="component" value="Chromosome"/>
</dbReference>
<dbReference type="InterPro" id="IPR028974">
    <property type="entry name" value="TSP_type-3_rpt"/>
</dbReference>
<reference evidence="13 14" key="1">
    <citation type="journal article" date="2011" name="J. Bacteriol.">
        <title>Genome sequence of the verrucomicrobium Opitutus terrae PB90-1, an abundant inhabitant of rice paddy soil ecosystems.</title>
        <authorList>
            <person name="van Passel M.W."/>
            <person name="Kant R."/>
            <person name="Palva A."/>
            <person name="Copeland A."/>
            <person name="Lucas S."/>
            <person name="Lapidus A."/>
            <person name="Glavina del Rio T."/>
            <person name="Pitluck S."/>
            <person name="Goltsman E."/>
            <person name="Clum A."/>
            <person name="Sun H."/>
            <person name="Schmutz J."/>
            <person name="Larimer F.W."/>
            <person name="Land M.L."/>
            <person name="Hauser L."/>
            <person name="Kyrpides N."/>
            <person name="Mikhailova N."/>
            <person name="Richardson P.P."/>
            <person name="Janssen P.H."/>
            <person name="de Vos W.M."/>
            <person name="Smidt H."/>
        </authorList>
    </citation>
    <scope>NUCLEOTIDE SEQUENCE [LARGE SCALE GENOMIC DNA]</scope>
    <source>
        <strain evidence="14">DSM 11246 / JCM 15787 / PB90-1</strain>
    </source>
</reference>
<feature type="domain" description="Fibronectin type-III" evidence="12">
    <location>
        <begin position="1145"/>
        <end position="1230"/>
    </location>
</feature>
<name>B1ZXF5_OPITP</name>
<dbReference type="SMART" id="SM00060">
    <property type="entry name" value="FN3"/>
    <property type="match status" value="6"/>
</dbReference>
<keyword evidence="5" id="KW-0256">Endoplasmic reticulum</keyword>
<feature type="compositionally biased region" description="Pro residues" evidence="10">
    <location>
        <begin position="1479"/>
        <end position="1490"/>
    </location>
</feature>
<evidence type="ECO:0000256" key="8">
    <source>
        <dbReference type="ARBA" id="ARBA00023180"/>
    </source>
</evidence>
<feature type="domain" description="Fibronectin type-III" evidence="12">
    <location>
        <begin position="1395"/>
        <end position="1482"/>
    </location>
</feature>
<keyword evidence="7" id="KW-0472">Membrane</keyword>
<dbReference type="EMBL" id="CP001032">
    <property type="protein sequence ID" value="ACB76950.1"/>
    <property type="molecule type" value="Genomic_DNA"/>
</dbReference>
<evidence type="ECO:0000259" key="12">
    <source>
        <dbReference type="PROSITE" id="PS50853"/>
    </source>
</evidence>
<feature type="domain" description="Fibronectin type-III" evidence="12">
    <location>
        <begin position="1743"/>
        <end position="1828"/>
    </location>
</feature>
<dbReference type="CDD" id="cd00063">
    <property type="entry name" value="FN3"/>
    <property type="match status" value="6"/>
</dbReference>
<dbReference type="Gene3D" id="2.60.120.430">
    <property type="entry name" value="Galactose-binding lectin"/>
    <property type="match status" value="3"/>
</dbReference>
<dbReference type="InterPro" id="IPR021720">
    <property type="entry name" value="Malectin_dom"/>
</dbReference>
<evidence type="ECO:0000256" key="10">
    <source>
        <dbReference type="SAM" id="MobiDB-lite"/>
    </source>
</evidence>
<evidence type="ECO:0000313" key="14">
    <source>
        <dbReference type="Proteomes" id="UP000007013"/>
    </source>
</evidence>
<dbReference type="InterPro" id="IPR039155">
    <property type="entry name" value="MLEC"/>
</dbReference>
<dbReference type="CAZy" id="CBM57">
    <property type="family name" value="Carbohydrate-Binding Module Family 57"/>
</dbReference>
<evidence type="ECO:0000256" key="4">
    <source>
        <dbReference type="ARBA" id="ARBA00022729"/>
    </source>
</evidence>
<evidence type="ECO:0000256" key="7">
    <source>
        <dbReference type="ARBA" id="ARBA00023136"/>
    </source>
</evidence>
<feature type="compositionally biased region" description="Basic and acidic residues" evidence="10">
    <location>
        <begin position="560"/>
        <end position="569"/>
    </location>
</feature>
<sequence>MNYRLLASLVTSLLLAVTASAYNFSISTLHGVSFASGVTSLQFGPDQRLYAAQVSGEILVMTVQRLGPNNYQVTATETINLVRDIPNYNDDGTRAATLTTRQVTGILVVGTASNPVIYVTSSDPRIGGGSGGVNDLNLDTNSGIISRLTRTGGVWSKVDLVRGLPRSEENHASNGMQLDAATNTLYLAQGGNTNAGGPSNNFAFMCETALSAAILSIDLDAINAMPVQTDAYGQQYLYNLPTVDDPNPSRGQNPDGSDVNDPFGGNDGLNQARLVADGPVQVYSSGYRNPYDLVITRTPGAEGRMYAWDNGANNGWGGYPKNEGPEGNVTNEYVDGEPGTVNNKDNLHVITAGYYAGHPNPIRANPAGAGWFHYDSTQPAGSEKIFSLTPTTDWPPVPVAMANPVEGDFRQPGVNDGALMTYTASTNGLAEYIATNFSGEMRGNLIAASYDGKLLRIALSADGTTVTNGVEPLASGFGNLPLDVTTPDPINGAAFVGTIWVSHYAPAKISVLEPSDFDSPGSDTCTGINSAAVDEDGDGYSNADEIANDSDPCSAAIRPADVDGDHISDQLDTDDDNDGVPDTQDPFPIDPLDGKSVPLPLRYDLFNETGIGFFGVGMTGLMMNPGQDYLPLISPDNAIAGGTAGLFTLAEVGPGRALGSSNNQKDAYQFAFNSDEFTTPYIISSRLGGPFFNSSPTGQQAQGIYLGNGDQDNYVSVAIHGNEGAGGLQVVYENDGTIVSQDLYPLAGLADLTTIDLYFTVDPVAATVQPGYRLSESDPVTALGSPIAVGGEVLAALMGARPLAIGFFATTGGGGAPTFSATWDYFDIAPINNTAIAKFTIDPPVTDMATASTYTAGAFKIQNNSTDGQQIESVSIDLSTAIFPDMVFDPAGTAGDPDHKAFQPNTYAGGAAGAVGTNTKPHNGTSGEDGYDGLDITFGAFPPGGSLAFSIDVDPNNVKGVAAPGENHAASVSGLELIGSTVEVFFSDGSVQRSRLGRLENTQDGSYAWLRSEKPPKPGLTALGKSSPFTTGEPETLRVAGPTGFNVTLTRIEGALYLGGVPGGGYDIDPFEANTAIDIAEQTGVIPAAGYLDFTVTGTKSNDDGGYNYVTAVLSNSSGIKGPASTPVVFMFDPSLSPDTQPPTQPGALTFSNVTPNSLTVTWTASTDNVGVTGYRVSRDGALIATVTGLSYNDSSLAPATTYDYSVVAIDSAGNLSAPRAASVTTLEASANTVVRINCGGPTYLDATGNTWIADTYYNTGFASTDSATVTGTTLGQLFKSYRWDDTPSPELLYTIPIANGSYVVRLYLAETSSSAKAPGKRVFDVDIEGTRAFEDVDVYVMAGGGNKALILEAATTVNDGNVQIKFLHQVFHPRIYAIEVLPTSGPSDTEPPTQPGAITFSGVTSSSVTLDWTGSTDDVGVTGYRISRDGSVLTTVSSLTFTDSTVSPETAYDYSVVALDAAGNASTASTASVTTLDAPPPDDTQPPSQPGVLSFTGVTTSSVTVNWAASTDNVGVAGYRISRNGVELTTVTGLTFTDSTVVANTTYDYSVVAFDAANNTSPERTGSVATPPSGGASTVIRVNAGGSSYVDGAGNTWSADTGYNTGGTYSVSSSTAIAGTTDDPLFRTERYDASTAPELTYSFAVPNGNYLVRLLFAENYGSAKGVGKRVFDVDIEGARAFEDVDIYAQAGGGNKALILEHTTAVTDGQLNIGFVHQVQNPKVNAIEILSVDAPADTQPPTQPGAITFSDVSWDSVTLNWGASTDNIGVAGYRISRDGTELATVNALTFTDSTVAAQTDYDYTVVALDAAGNESTARNASVTTTASPDTQPPSAPGALVFSDVTASSLTVSWTAATDNVEVTGYRVSRDGVQLATVTTLSFDDTGLSAATSYSYSVEALDAAGNASPASTASVTTSTAADAQPPSAPGALVFSNVTASSLTVSWTAATDNVEVTGYRVSRDGVQLATVTTLSFDDTGLSAATSYSYSVEALDAAGNASVASTATISTASSGPTLPTIRVNAGGSSYVDSAGNTWSADHGYNTGGKYSVSGSTTITNTSDPTLFRSERYDASTSPELTYSFTVPNGTYVVRLYFAENYASAKGAGLRVFDIDIEGARAFEDVDIFVQAGGANRAMMLENTVTVTDGQLNIGFVHQVQNPKINAIEILPAP</sequence>
<dbReference type="KEGG" id="ote:Oter_3673"/>
<comment type="subcellular location">
    <subcellularLocation>
        <location evidence="1">Endoplasmic reticulum membrane</location>
        <topology evidence="1">Single-pass type I membrane protein</topology>
    </subcellularLocation>
</comment>
<dbReference type="InterPro" id="IPR003961">
    <property type="entry name" value="FN3_dom"/>
</dbReference>
<evidence type="ECO:0000256" key="6">
    <source>
        <dbReference type="ARBA" id="ARBA00022989"/>
    </source>
</evidence>
<dbReference type="Pfam" id="PF11721">
    <property type="entry name" value="Malectin"/>
    <property type="match status" value="3"/>
</dbReference>
<feature type="region of interest" description="Disordered" evidence="10">
    <location>
        <begin position="239"/>
        <end position="271"/>
    </location>
</feature>
<accession>B1ZXF5</accession>
<dbReference type="PROSITE" id="PS50853">
    <property type="entry name" value="FN3"/>
    <property type="match status" value="6"/>
</dbReference>
<keyword evidence="9" id="KW-0119">Carbohydrate metabolism</keyword>
<dbReference type="SUPFAM" id="SSF49785">
    <property type="entry name" value="Galactose-binding domain-like"/>
    <property type="match status" value="2"/>
</dbReference>
<evidence type="ECO:0000256" key="1">
    <source>
        <dbReference type="ARBA" id="ARBA00004115"/>
    </source>
</evidence>
<dbReference type="SUPFAM" id="SSF49265">
    <property type="entry name" value="Fibronectin type III"/>
    <property type="match status" value="4"/>
</dbReference>
<feature type="domain" description="Fibronectin type-III" evidence="12">
    <location>
        <begin position="1487"/>
        <end position="1575"/>
    </location>
</feature>
<protein>
    <submittedName>
        <fullName evidence="13">Fibronectin type III domain protein</fullName>
    </submittedName>
</protein>
<dbReference type="InterPro" id="IPR008979">
    <property type="entry name" value="Galactose-bd-like_sf"/>
</dbReference>
<evidence type="ECO:0000313" key="13">
    <source>
        <dbReference type="EMBL" id="ACB76950.1"/>
    </source>
</evidence>
<organism evidence="13 14">
    <name type="scientific">Opitutus terrae (strain DSM 11246 / JCM 15787 / PB90-1)</name>
    <dbReference type="NCBI Taxonomy" id="452637"/>
    <lineage>
        <taxon>Bacteria</taxon>
        <taxon>Pseudomonadati</taxon>
        <taxon>Verrucomicrobiota</taxon>
        <taxon>Opitutia</taxon>
        <taxon>Opitutales</taxon>
        <taxon>Opitutaceae</taxon>
        <taxon>Opitutus</taxon>
    </lineage>
</organism>
<evidence type="ECO:0000256" key="2">
    <source>
        <dbReference type="ARBA" id="ARBA00009141"/>
    </source>
</evidence>
<feature type="region of interest" description="Disordered" evidence="10">
    <location>
        <begin position="1816"/>
        <end position="1835"/>
    </location>
</feature>
<evidence type="ECO:0000256" key="11">
    <source>
        <dbReference type="SAM" id="SignalP"/>
    </source>
</evidence>
<proteinExistence type="inferred from homology"/>
<dbReference type="InterPro" id="IPR013783">
    <property type="entry name" value="Ig-like_fold"/>
</dbReference>
<keyword evidence="4 11" id="KW-0732">Signal</keyword>
<dbReference type="GO" id="GO:0016020">
    <property type="term" value="C:membrane"/>
    <property type="evidence" value="ECO:0007669"/>
    <property type="project" value="TreeGrafter"/>
</dbReference>